<gene>
    <name evidence="2" type="ORF">SADUNF_Sadunf15G0013600</name>
</gene>
<name>A0A835JC07_9ROSI</name>
<proteinExistence type="predicted"/>
<reference evidence="2 3" key="1">
    <citation type="submission" date="2020-10" db="EMBL/GenBank/DDBJ databases">
        <title>Plant Genome Project.</title>
        <authorList>
            <person name="Zhang R.-G."/>
        </authorList>
    </citation>
    <scope>NUCLEOTIDE SEQUENCE [LARGE SCALE GENOMIC DNA]</scope>
    <source>
        <strain evidence="2">FAFU-HL-1</strain>
        <tissue evidence="2">Leaf</tissue>
    </source>
</reference>
<evidence type="ECO:0000313" key="3">
    <source>
        <dbReference type="Proteomes" id="UP000657918"/>
    </source>
</evidence>
<keyword evidence="3" id="KW-1185">Reference proteome</keyword>
<sequence>MESKSLATMKHFDPSTSRVEEHKKESEEKGVLLVTEKDLKGENFDIDGKVTGFDALMAVHHIAYKNLKLEKWNEKQKEDAILGDGKIGRLVRERARKRSADYFKLKMNKRCVGEMLLNSAIKSYALCYREGMEFNLNEPKSHSVYDVLTTRKRGFTSADKNLATMKHFDPSTSMVEEHKKKSEEKDVLLVIEMDLKGGNINIDGKVTDFDVLVVVLHIAFKNLKQVKWDEKQKKDAILGDGNISQLVRERTCKRYVDYFKLKMNKRCAREMLLSFAIKSCAIRYRERMEFNLNEPMSHPVYDVLAIKNRVFTFTEWPFCSTKSYRRDDFR</sequence>
<comment type="caution">
    <text evidence="2">The sequence shown here is derived from an EMBL/GenBank/DDBJ whole genome shotgun (WGS) entry which is preliminary data.</text>
</comment>
<evidence type="ECO:0000313" key="2">
    <source>
        <dbReference type="EMBL" id="KAF9667348.1"/>
    </source>
</evidence>
<feature type="compositionally biased region" description="Basic and acidic residues" evidence="1">
    <location>
        <begin position="10"/>
        <end position="27"/>
    </location>
</feature>
<dbReference type="EMBL" id="JADGMS010000015">
    <property type="protein sequence ID" value="KAF9667348.1"/>
    <property type="molecule type" value="Genomic_DNA"/>
</dbReference>
<organism evidence="2 3">
    <name type="scientific">Salix dunnii</name>
    <dbReference type="NCBI Taxonomy" id="1413687"/>
    <lineage>
        <taxon>Eukaryota</taxon>
        <taxon>Viridiplantae</taxon>
        <taxon>Streptophyta</taxon>
        <taxon>Embryophyta</taxon>
        <taxon>Tracheophyta</taxon>
        <taxon>Spermatophyta</taxon>
        <taxon>Magnoliopsida</taxon>
        <taxon>eudicotyledons</taxon>
        <taxon>Gunneridae</taxon>
        <taxon>Pentapetalae</taxon>
        <taxon>rosids</taxon>
        <taxon>fabids</taxon>
        <taxon>Malpighiales</taxon>
        <taxon>Salicaceae</taxon>
        <taxon>Saliceae</taxon>
        <taxon>Salix</taxon>
    </lineage>
</organism>
<evidence type="ECO:0000256" key="1">
    <source>
        <dbReference type="SAM" id="MobiDB-lite"/>
    </source>
</evidence>
<dbReference type="Proteomes" id="UP000657918">
    <property type="component" value="Unassembled WGS sequence"/>
</dbReference>
<dbReference type="AlphaFoldDB" id="A0A835JC07"/>
<accession>A0A835JC07</accession>
<protein>
    <submittedName>
        <fullName evidence="2">Uncharacterized protein</fullName>
    </submittedName>
</protein>
<feature type="region of interest" description="Disordered" evidence="1">
    <location>
        <begin position="1"/>
        <end position="27"/>
    </location>
</feature>